<sequence>MQSRGKVDGLDVDGAGNSRTVAVALDRARNRNAANARCKTSQFTPTCADSKRRDGWWGSLTLPLAVSVCVCVGVGVGALALFLTQQRQTRPERPSDRRSFAKRPQTGQRAEEEEEEEGWCRPVVRVVLGGGSGVRRVLVKFAVRERRSSV</sequence>
<accession>A0A139H4V4</accession>
<feature type="transmembrane region" description="Helical" evidence="2">
    <location>
        <begin position="60"/>
        <end position="83"/>
    </location>
</feature>
<feature type="region of interest" description="Disordered" evidence="1">
    <location>
        <begin position="86"/>
        <end position="117"/>
    </location>
</feature>
<gene>
    <name evidence="3" type="ORF">AC578_7361</name>
</gene>
<evidence type="ECO:0000313" key="3">
    <source>
        <dbReference type="EMBL" id="KXS97442.1"/>
    </source>
</evidence>
<evidence type="ECO:0000256" key="2">
    <source>
        <dbReference type="SAM" id="Phobius"/>
    </source>
</evidence>
<name>A0A139H4V4_9PEZI</name>
<evidence type="ECO:0000313" key="4">
    <source>
        <dbReference type="Proteomes" id="UP000070133"/>
    </source>
</evidence>
<dbReference type="EMBL" id="LFZN01000142">
    <property type="protein sequence ID" value="KXS97442.1"/>
    <property type="molecule type" value="Genomic_DNA"/>
</dbReference>
<keyword evidence="2" id="KW-0472">Membrane</keyword>
<keyword evidence="2" id="KW-1133">Transmembrane helix</keyword>
<reference evidence="3 4" key="1">
    <citation type="submission" date="2015-07" db="EMBL/GenBank/DDBJ databases">
        <title>Comparative genomics of the Sigatoka disease complex on banana suggests a link between parallel evolutionary changes in Pseudocercospora fijiensis and Pseudocercospora eumusae and increased virulence on the banana host.</title>
        <authorList>
            <person name="Chang T.-C."/>
            <person name="Salvucci A."/>
            <person name="Crous P.W."/>
            <person name="Stergiopoulos I."/>
        </authorList>
    </citation>
    <scope>NUCLEOTIDE SEQUENCE [LARGE SCALE GENOMIC DNA]</scope>
    <source>
        <strain evidence="3 4">CBS 114824</strain>
    </source>
</reference>
<feature type="compositionally biased region" description="Basic and acidic residues" evidence="1">
    <location>
        <begin position="89"/>
        <end position="99"/>
    </location>
</feature>
<evidence type="ECO:0000256" key="1">
    <source>
        <dbReference type="SAM" id="MobiDB-lite"/>
    </source>
</evidence>
<keyword evidence="4" id="KW-1185">Reference proteome</keyword>
<organism evidence="3 4">
    <name type="scientific">Pseudocercospora eumusae</name>
    <dbReference type="NCBI Taxonomy" id="321146"/>
    <lineage>
        <taxon>Eukaryota</taxon>
        <taxon>Fungi</taxon>
        <taxon>Dikarya</taxon>
        <taxon>Ascomycota</taxon>
        <taxon>Pezizomycotina</taxon>
        <taxon>Dothideomycetes</taxon>
        <taxon>Dothideomycetidae</taxon>
        <taxon>Mycosphaerellales</taxon>
        <taxon>Mycosphaerellaceae</taxon>
        <taxon>Pseudocercospora</taxon>
    </lineage>
</organism>
<keyword evidence="2" id="KW-0812">Transmembrane</keyword>
<proteinExistence type="predicted"/>
<comment type="caution">
    <text evidence="3">The sequence shown here is derived from an EMBL/GenBank/DDBJ whole genome shotgun (WGS) entry which is preliminary data.</text>
</comment>
<dbReference type="AlphaFoldDB" id="A0A139H4V4"/>
<protein>
    <submittedName>
        <fullName evidence="3">Uncharacterized protein</fullName>
    </submittedName>
</protein>
<dbReference type="Proteomes" id="UP000070133">
    <property type="component" value="Unassembled WGS sequence"/>
</dbReference>